<evidence type="ECO:0000256" key="11">
    <source>
        <dbReference type="ARBA" id="ARBA00022840"/>
    </source>
</evidence>
<keyword evidence="11" id="KW-0067">ATP-binding</keyword>
<evidence type="ECO:0000259" key="15">
    <source>
        <dbReference type="Pfam" id="PF00391"/>
    </source>
</evidence>
<comment type="similarity">
    <text evidence="4">Belongs to the PEP-utilizing enzyme family.</text>
</comment>
<keyword evidence="10" id="KW-0418">Kinase</keyword>
<keyword evidence="12" id="KW-0460">Magnesium</keyword>
<evidence type="ECO:0000256" key="9">
    <source>
        <dbReference type="ARBA" id="ARBA00022741"/>
    </source>
</evidence>
<evidence type="ECO:0000256" key="7">
    <source>
        <dbReference type="ARBA" id="ARBA00022679"/>
    </source>
</evidence>
<keyword evidence="8" id="KW-0479">Metal-binding</keyword>
<gene>
    <name evidence="17" type="ORF">ETD96_27370</name>
</gene>
<dbReference type="GO" id="GO:0046872">
    <property type="term" value="F:metal ion binding"/>
    <property type="evidence" value="ECO:0007669"/>
    <property type="project" value="UniProtKB-KW"/>
</dbReference>
<proteinExistence type="inferred from homology"/>
<dbReference type="OrthoDB" id="9765468at2"/>
<dbReference type="InterPro" id="IPR013815">
    <property type="entry name" value="ATP_grasp_subdomain_1"/>
</dbReference>
<evidence type="ECO:0000256" key="12">
    <source>
        <dbReference type="ARBA" id="ARBA00022842"/>
    </source>
</evidence>
<dbReference type="InterPro" id="IPR006319">
    <property type="entry name" value="PEP_synth"/>
</dbReference>
<comment type="function">
    <text evidence="2">Catalyzes the phosphorylation of pyruvate to phosphoenolpyruvate.</text>
</comment>
<evidence type="ECO:0000256" key="1">
    <source>
        <dbReference type="ARBA" id="ARBA00001946"/>
    </source>
</evidence>
<evidence type="ECO:0000256" key="3">
    <source>
        <dbReference type="ARBA" id="ARBA00004742"/>
    </source>
</evidence>
<dbReference type="GO" id="GO:0005524">
    <property type="term" value="F:ATP binding"/>
    <property type="evidence" value="ECO:0007669"/>
    <property type="project" value="UniProtKB-KW"/>
</dbReference>
<evidence type="ECO:0000256" key="8">
    <source>
        <dbReference type="ARBA" id="ARBA00022723"/>
    </source>
</evidence>
<feature type="domain" description="PEP-utilising enzyme mobile" evidence="15">
    <location>
        <begin position="245"/>
        <end position="314"/>
    </location>
</feature>
<evidence type="ECO:0000256" key="2">
    <source>
        <dbReference type="ARBA" id="ARBA00002988"/>
    </source>
</evidence>
<accession>A0A5S4GKL7</accession>
<dbReference type="InterPro" id="IPR036637">
    <property type="entry name" value="Phosphohistidine_dom_sf"/>
</dbReference>
<dbReference type="Gene3D" id="3.50.30.10">
    <property type="entry name" value="Phosphohistidine domain"/>
    <property type="match status" value="1"/>
</dbReference>
<dbReference type="PANTHER" id="PTHR43030">
    <property type="entry name" value="PHOSPHOENOLPYRUVATE SYNTHASE"/>
    <property type="match status" value="1"/>
</dbReference>
<dbReference type="InterPro" id="IPR008279">
    <property type="entry name" value="PEP-util_enz_mobile_dom"/>
</dbReference>
<sequence>MKPIMLCDVDPEDARAPVGGKARGLAVLRRHGFRVPATWVLPAGPAAAGPADLSGLAGPGLWAVRSSASVEDDPVHSFAGLFRTELGVGFGGLPAAVARVARSGGGERVRAYQARAGLAVRDVEVAVVLQRYEPPRESGVWIGRDLESGRLEWASGAAEECSAGSGAGPAGRACLGVQRALDTVADLEFAVLDSGLAWVQYRPVTRPVPAPAAGGGPLTGVPAAPGVAEGTVVCASGPGDPSWRPGSVLVIAGTDPEWVPLMAEAAAVVTTAGGSLCHAAIVARELGVPCVTGVADALDRLRTGMRVEVDGARGAVRVTGR</sequence>
<comment type="caution">
    <text evidence="17">The sequence shown here is derived from an EMBL/GenBank/DDBJ whole genome shotgun (WGS) entry which is preliminary data.</text>
</comment>
<dbReference type="Proteomes" id="UP000305238">
    <property type="component" value="Unassembled WGS sequence"/>
</dbReference>
<evidence type="ECO:0000313" key="18">
    <source>
        <dbReference type="Proteomes" id="UP000305238"/>
    </source>
</evidence>
<evidence type="ECO:0000256" key="10">
    <source>
        <dbReference type="ARBA" id="ARBA00022777"/>
    </source>
</evidence>
<dbReference type="SUPFAM" id="SSF56059">
    <property type="entry name" value="Glutathione synthetase ATP-binding domain-like"/>
    <property type="match status" value="1"/>
</dbReference>
<dbReference type="EMBL" id="VCKZ01000233">
    <property type="protein sequence ID" value="TMR33427.1"/>
    <property type="molecule type" value="Genomic_DNA"/>
</dbReference>
<dbReference type="RefSeq" id="WP_138639371.1">
    <property type="nucleotide sequence ID" value="NZ_JASWDG010000025.1"/>
</dbReference>
<dbReference type="SUPFAM" id="SSF52009">
    <property type="entry name" value="Phosphohistidine domain"/>
    <property type="match status" value="1"/>
</dbReference>
<protein>
    <recommendedName>
        <fullName evidence="6">Phosphoenolpyruvate synthase</fullName>
        <ecNumber evidence="5">2.7.9.2</ecNumber>
    </recommendedName>
    <alternativeName>
        <fullName evidence="13">Pyruvate, water dikinase</fullName>
    </alternativeName>
</protein>
<dbReference type="Pfam" id="PF00391">
    <property type="entry name" value="PEP-utilizers"/>
    <property type="match status" value="1"/>
</dbReference>
<evidence type="ECO:0000256" key="13">
    <source>
        <dbReference type="ARBA" id="ARBA00033470"/>
    </source>
</evidence>
<dbReference type="EC" id="2.7.9.2" evidence="5"/>
<evidence type="ECO:0000256" key="6">
    <source>
        <dbReference type="ARBA" id="ARBA00021623"/>
    </source>
</evidence>
<evidence type="ECO:0000256" key="14">
    <source>
        <dbReference type="ARBA" id="ARBA00047700"/>
    </source>
</evidence>
<reference evidence="17 18" key="1">
    <citation type="submission" date="2019-05" db="EMBL/GenBank/DDBJ databases">
        <title>Draft genome sequence of Actinomadura geliboluensis A8036.</title>
        <authorList>
            <person name="Saricaoglu S."/>
            <person name="Isik K."/>
        </authorList>
    </citation>
    <scope>NUCLEOTIDE SEQUENCE [LARGE SCALE GENOMIC DNA]</scope>
    <source>
        <strain evidence="17 18">A8036</strain>
    </source>
</reference>
<name>A0A5S4GKL7_9ACTN</name>
<keyword evidence="7" id="KW-0808">Transferase</keyword>
<keyword evidence="18" id="KW-1185">Reference proteome</keyword>
<comment type="catalytic activity">
    <reaction evidence="14">
        <text>pyruvate + ATP + H2O = phosphoenolpyruvate + AMP + phosphate + 2 H(+)</text>
        <dbReference type="Rhea" id="RHEA:11364"/>
        <dbReference type="ChEBI" id="CHEBI:15361"/>
        <dbReference type="ChEBI" id="CHEBI:15377"/>
        <dbReference type="ChEBI" id="CHEBI:15378"/>
        <dbReference type="ChEBI" id="CHEBI:30616"/>
        <dbReference type="ChEBI" id="CHEBI:43474"/>
        <dbReference type="ChEBI" id="CHEBI:58702"/>
        <dbReference type="ChEBI" id="CHEBI:456215"/>
        <dbReference type="EC" id="2.7.9.2"/>
    </reaction>
</comment>
<dbReference type="PANTHER" id="PTHR43030:SF1">
    <property type="entry name" value="PHOSPHOENOLPYRUVATE SYNTHASE"/>
    <property type="match status" value="1"/>
</dbReference>
<comment type="pathway">
    <text evidence="3">Carbohydrate biosynthesis; gluconeogenesis.</text>
</comment>
<dbReference type="AlphaFoldDB" id="A0A5S4GKL7"/>
<dbReference type="UniPathway" id="UPA00138"/>
<feature type="domain" description="Pyruvate phosphate dikinase AMP/ATP-binding" evidence="16">
    <location>
        <begin position="61"/>
        <end position="150"/>
    </location>
</feature>
<organism evidence="17 18">
    <name type="scientific">Actinomadura geliboluensis</name>
    <dbReference type="NCBI Taxonomy" id="882440"/>
    <lineage>
        <taxon>Bacteria</taxon>
        <taxon>Bacillati</taxon>
        <taxon>Actinomycetota</taxon>
        <taxon>Actinomycetes</taxon>
        <taxon>Streptosporangiales</taxon>
        <taxon>Thermomonosporaceae</taxon>
        <taxon>Actinomadura</taxon>
    </lineage>
</organism>
<dbReference type="Gene3D" id="3.30.1490.20">
    <property type="entry name" value="ATP-grasp fold, A domain"/>
    <property type="match status" value="1"/>
</dbReference>
<evidence type="ECO:0000313" key="17">
    <source>
        <dbReference type="EMBL" id="TMR33427.1"/>
    </source>
</evidence>
<evidence type="ECO:0000259" key="16">
    <source>
        <dbReference type="Pfam" id="PF01326"/>
    </source>
</evidence>
<dbReference type="Pfam" id="PF01326">
    <property type="entry name" value="PPDK_N"/>
    <property type="match status" value="1"/>
</dbReference>
<evidence type="ECO:0000256" key="4">
    <source>
        <dbReference type="ARBA" id="ARBA00007837"/>
    </source>
</evidence>
<keyword evidence="9" id="KW-0547">Nucleotide-binding</keyword>
<dbReference type="GO" id="GO:0008986">
    <property type="term" value="F:pyruvate, water dikinase activity"/>
    <property type="evidence" value="ECO:0007669"/>
    <property type="project" value="UniProtKB-EC"/>
</dbReference>
<dbReference type="InterPro" id="IPR002192">
    <property type="entry name" value="PPDK_AMP/ATP-bd"/>
</dbReference>
<comment type="cofactor">
    <cofactor evidence="1">
        <name>Mg(2+)</name>
        <dbReference type="ChEBI" id="CHEBI:18420"/>
    </cofactor>
</comment>
<evidence type="ECO:0000256" key="5">
    <source>
        <dbReference type="ARBA" id="ARBA00011996"/>
    </source>
</evidence>
<dbReference type="GO" id="GO:0006094">
    <property type="term" value="P:gluconeogenesis"/>
    <property type="evidence" value="ECO:0007669"/>
    <property type="project" value="UniProtKB-UniPathway"/>
</dbReference>